<feature type="chain" id="PRO_5003841548" evidence="2">
    <location>
        <begin position="17"/>
        <end position="966"/>
    </location>
</feature>
<feature type="signal peptide" evidence="2">
    <location>
        <begin position="1"/>
        <end position="16"/>
    </location>
</feature>
<comment type="caution">
    <text evidence="3">The sequence shown here is derived from an EMBL/GenBank/DDBJ whole genome shotgun (WGS) entry which is preliminary data.</text>
</comment>
<protein>
    <submittedName>
        <fullName evidence="3">Uncharacterized protein</fullName>
    </submittedName>
</protein>
<dbReference type="OMA" id="HIMSNDF"/>
<feature type="compositionally biased region" description="Polar residues" evidence="1">
    <location>
        <begin position="497"/>
        <end position="512"/>
    </location>
</feature>
<evidence type="ECO:0000256" key="1">
    <source>
        <dbReference type="SAM" id="MobiDB-lite"/>
    </source>
</evidence>
<evidence type="ECO:0000256" key="2">
    <source>
        <dbReference type="SAM" id="SignalP"/>
    </source>
</evidence>
<dbReference type="InterPro" id="IPR053337">
    <property type="entry name" value="AT-2_adhesin"/>
</dbReference>
<feature type="compositionally biased region" description="Polar residues" evidence="1">
    <location>
        <begin position="317"/>
        <end position="329"/>
    </location>
</feature>
<dbReference type="PANTHER" id="PTHR37001:SF5">
    <property type="entry name" value="RIIA DOMAIN-CONTAINING PROTEIN"/>
    <property type="match status" value="1"/>
</dbReference>
<accession>K0T0Z8</accession>
<evidence type="ECO:0000313" key="3">
    <source>
        <dbReference type="EMBL" id="EJK71410.1"/>
    </source>
</evidence>
<dbReference type="AlphaFoldDB" id="K0T0Z8"/>
<feature type="compositionally biased region" description="Polar residues" evidence="1">
    <location>
        <begin position="617"/>
        <end position="642"/>
    </location>
</feature>
<name>K0T0Z8_THAOC</name>
<evidence type="ECO:0000313" key="4">
    <source>
        <dbReference type="Proteomes" id="UP000266841"/>
    </source>
</evidence>
<dbReference type="PANTHER" id="PTHR37001">
    <property type="entry name" value="PHOSPHORYN, PUTATIVE-RELATED-RELATED"/>
    <property type="match status" value="1"/>
</dbReference>
<sequence length="966" mass="100931">MNYTAKVLAVLAIVAADPYQVVEEGSKSPTGITNERVREHDVWGVPEQASRDYTSAQAGPVPVTLETENVRRHREHNDPVDKLHSQVVDEGVEPLLDIVREHFVWRSPEQGASDESDYTGTQAGHLPANMGSTLEAIDSIDEDLLQKVFSSSDDVKLLELGIGKLDTDHDAITSNLINRHREHTTTLTATDWPSPGIQMGLYSNHSDSVDGLDDSMSNEDFDLIPEPTKTEATASAQVLFSSMQTQNVAPTETTLSRLRMREHDAETTTVGDGEGGEMFSSDYHQILSASGTSAVQEFQNPTFRKRAHTEPTGMMVANQQPGESSNEEQFPSRAPDISSHQDEPEKGLNRRRKHDADAQLVSNAPSNSGVHIMSNDFGLHRTPAQANGSKNFAKYESATKQTSLLSNSPSTTPSVSEFPSASTTPSQSPSSSGMPSSQPSTIPSGSRKPSSNPSEPPSTSGSPSSVFSEKPSVSGSPSSQPSASPSSQPSAFPTRSGMPSSVPSQSPTASGMPSSQPSLAPSLSGSPSSVPSQSPSASGVPSRSPDPTGPASSHPSFGPSISSMPSAAPSAAPSTNPSESPSVSTQPSLSSAPSSQASGSPSVSAEPSSLPSMLPSTTIWPTRAPSDNPTSQPSMNPSVSDWPTSMPSESPSTSQPSASPSSQPSAFPTRSGMPSSVPSQSPTASGMPSSQPNLAPSFSDIPTSFPSFHPSLSGRPSSLPSLIPSFSLSPSFQPSLLPSPSPPVVETKSTVITEGALTINGEIPGVLGVSRSLRSSRRLSVSACNAYVTALEDVFSTKIANGFNGTDQVLISFGITSIDCNAGTRGQTSEVYELVSETLQSCMIGDEGCSENGKDDSVILNNTLIAVKDTVDNSITDSFNVEFSAAFSAIANETGIDPSEIAAIADTIANSEPPANEFDLNQDAQIETVVVTMSPTTSPTSSPTTPPTTTPTSNVSYEDGAKCNTQ</sequence>
<keyword evidence="4" id="KW-1185">Reference proteome</keyword>
<proteinExistence type="predicted"/>
<feature type="region of interest" description="Disordered" evidence="1">
    <location>
        <begin position="933"/>
        <end position="966"/>
    </location>
</feature>
<dbReference type="EMBL" id="AGNL01007262">
    <property type="protein sequence ID" value="EJK71410.1"/>
    <property type="molecule type" value="Genomic_DNA"/>
</dbReference>
<reference evidence="3 4" key="1">
    <citation type="journal article" date="2012" name="Genome Biol.">
        <title>Genome and low-iron response of an oceanic diatom adapted to chronic iron limitation.</title>
        <authorList>
            <person name="Lommer M."/>
            <person name="Specht M."/>
            <person name="Roy A.S."/>
            <person name="Kraemer L."/>
            <person name="Andreson R."/>
            <person name="Gutowska M.A."/>
            <person name="Wolf J."/>
            <person name="Bergner S.V."/>
            <person name="Schilhabel M.B."/>
            <person name="Klostermeier U.C."/>
            <person name="Beiko R.G."/>
            <person name="Rosenstiel P."/>
            <person name="Hippler M."/>
            <person name="Laroche J."/>
        </authorList>
    </citation>
    <scope>NUCLEOTIDE SEQUENCE [LARGE SCALE GENOMIC DNA]</scope>
    <source>
        <strain evidence="3 4">CCMP1005</strain>
    </source>
</reference>
<dbReference type="Proteomes" id="UP000266841">
    <property type="component" value="Unassembled WGS sequence"/>
</dbReference>
<gene>
    <name evidence="3" type="ORF">THAOC_07155</name>
</gene>
<dbReference type="eggNOG" id="ENOG502QUX8">
    <property type="taxonomic scope" value="Eukaryota"/>
</dbReference>
<feature type="compositionally biased region" description="Basic and acidic residues" evidence="1">
    <location>
        <begin position="339"/>
        <end position="348"/>
    </location>
</feature>
<feature type="region of interest" description="Disordered" evidence="1">
    <location>
        <begin position="306"/>
        <end position="385"/>
    </location>
</feature>
<feature type="compositionally biased region" description="Polar residues" evidence="1">
    <location>
        <begin position="360"/>
        <end position="369"/>
    </location>
</feature>
<feature type="region of interest" description="Disordered" evidence="1">
    <location>
        <begin position="397"/>
        <end position="701"/>
    </location>
</feature>
<feature type="compositionally biased region" description="Low complexity" evidence="1">
    <location>
        <begin position="513"/>
        <end position="545"/>
    </location>
</feature>
<feature type="compositionally biased region" description="Low complexity" evidence="1">
    <location>
        <begin position="933"/>
        <end position="943"/>
    </location>
</feature>
<feature type="compositionally biased region" description="Low complexity" evidence="1">
    <location>
        <begin position="552"/>
        <end position="616"/>
    </location>
</feature>
<feature type="compositionally biased region" description="Polar residues" evidence="1">
    <location>
        <begin position="672"/>
        <end position="701"/>
    </location>
</feature>
<keyword evidence="2" id="KW-0732">Signal</keyword>
<organism evidence="3 4">
    <name type="scientific">Thalassiosira oceanica</name>
    <name type="common">Marine diatom</name>
    <dbReference type="NCBI Taxonomy" id="159749"/>
    <lineage>
        <taxon>Eukaryota</taxon>
        <taxon>Sar</taxon>
        <taxon>Stramenopiles</taxon>
        <taxon>Ochrophyta</taxon>
        <taxon>Bacillariophyta</taxon>
        <taxon>Coscinodiscophyceae</taxon>
        <taxon>Thalassiosirophycidae</taxon>
        <taxon>Thalassiosirales</taxon>
        <taxon>Thalassiosiraceae</taxon>
        <taxon>Thalassiosira</taxon>
    </lineage>
</organism>
<feature type="compositionally biased region" description="Low complexity" evidence="1">
    <location>
        <begin position="643"/>
        <end position="666"/>
    </location>
</feature>
<feature type="compositionally biased region" description="Low complexity" evidence="1">
    <location>
        <begin position="402"/>
        <end position="493"/>
    </location>
</feature>